<evidence type="ECO:0000313" key="10">
    <source>
        <dbReference type="EMBL" id="TXL68751.1"/>
    </source>
</evidence>
<dbReference type="PANTHER" id="PTHR34979:SF1">
    <property type="entry name" value="INNER MEMBRANE PROTEIN YGAZ"/>
    <property type="match status" value="1"/>
</dbReference>
<keyword evidence="5 9" id="KW-0812">Transmembrane</keyword>
<comment type="subcellular location">
    <subcellularLocation>
        <location evidence="1">Cell membrane</location>
        <topology evidence="1">Multi-pass membrane protein</topology>
    </subcellularLocation>
</comment>
<keyword evidence="3" id="KW-0813">Transport</keyword>
<reference evidence="10 11" key="1">
    <citation type="submission" date="2019-06" db="EMBL/GenBank/DDBJ databases">
        <title>Quisquiliibacterium sp. nov., isolated from a maize field.</title>
        <authorList>
            <person name="Lin S.-Y."/>
            <person name="Tsai C.-F."/>
            <person name="Young C.-C."/>
        </authorList>
    </citation>
    <scope>NUCLEOTIDE SEQUENCE [LARGE SCALE GENOMIC DNA]</scope>
    <source>
        <strain evidence="10 11">CC-CFT501</strain>
    </source>
</reference>
<dbReference type="GO" id="GO:0005886">
    <property type="term" value="C:plasma membrane"/>
    <property type="evidence" value="ECO:0007669"/>
    <property type="project" value="UniProtKB-SubCell"/>
</dbReference>
<keyword evidence="11" id="KW-1185">Reference proteome</keyword>
<evidence type="ECO:0000313" key="11">
    <source>
        <dbReference type="Proteomes" id="UP000321548"/>
    </source>
</evidence>
<comment type="caution">
    <text evidence="10">The sequence shown here is derived from an EMBL/GenBank/DDBJ whole genome shotgun (WGS) entry which is preliminary data.</text>
</comment>
<feature type="transmembrane region" description="Helical" evidence="9">
    <location>
        <begin position="126"/>
        <end position="145"/>
    </location>
</feature>
<dbReference type="GO" id="GO:1903785">
    <property type="term" value="P:L-valine transmembrane transport"/>
    <property type="evidence" value="ECO:0007669"/>
    <property type="project" value="TreeGrafter"/>
</dbReference>
<evidence type="ECO:0000256" key="1">
    <source>
        <dbReference type="ARBA" id="ARBA00004651"/>
    </source>
</evidence>
<feature type="transmembrane region" description="Helical" evidence="9">
    <location>
        <begin position="66"/>
        <end position="89"/>
    </location>
</feature>
<evidence type="ECO:0000256" key="4">
    <source>
        <dbReference type="ARBA" id="ARBA00022475"/>
    </source>
</evidence>
<accession>A0A5C8P4Y9</accession>
<feature type="transmembrane region" description="Helical" evidence="9">
    <location>
        <begin position="195"/>
        <end position="213"/>
    </location>
</feature>
<name>A0A5C8P4Y9_9BURK</name>
<evidence type="ECO:0000256" key="3">
    <source>
        <dbReference type="ARBA" id="ARBA00022448"/>
    </source>
</evidence>
<dbReference type="OrthoDB" id="9179311at2"/>
<keyword evidence="4" id="KW-1003">Cell membrane</keyword>
<dbReference type="InterPro" id="IPR011606">
    <property type="entry name" value="Brnchd-chn_aa_trnsp_permease"/>
</dbReference>
<organism evidence="10 11">
    <name type="scientific">Zeimonas arvi</name>
    <dbReference type="NCBI Taxonomy" id="2498847"/>
    <lineage>
        <taxon>Bacteria</taxon>
        <taxon>Pseudomonadati</taxon>
        <taxon>Pseudomonadota</taxon>
        <taxon>Betaproteobacteria</taxon>
        <taxon>Burkholderiales</taxon>
        <taxon>Burkholderiaceae</taxon>
        <taxon>Zeimonas</taxon>
    </lineage>
</organism>
<dbReference type="AlphaFoldDB" id="A0A5C8P4Y9"/>
<evidence type="ECO:0000256" key="5">
    <source>
        <dbReference type="ARBA" id="ARBA00022692"/>
    </source>
</evidence>
<gene>
    <name evidence="10" type="ORF">FHP08_03480</name>
</gene>
<keyword evidence="7 9" id="KW-0472">Membrane</keyword>
<keyword evidence="6 9" id="KW-1133">Transmembrane helix</keyword>
<evidence type="ECO:0000256" key="6">
    <source>
        <dbReference type="ARBA" id="ARBA00022989"/>
    </source>
</evidence>
<protein>
    <submittedName>
        <fullName evidence="10">Branched-chain amino acid ABC transporter permease</fullName>
    </submittedName>
</protein>
<evidence type="ECO:0000256" key="8">
    <source>
        <dbReference type="SAM" id="MobiDB-lite"/>
    </source>
</evidence>
<comment type="similarity">
    <text evidence="2">Belongs to the AzlC family.</text>
</comment>
<feature type="transmembrane region" description="Helical" evidence="9">
    <location>
        <begin position="219"/>
        <end position="235"/>
    </location>
</feature>
<evidence type="ECO:0000256" key="7">
    <source>
        <dbReference type="ARBA" id="ARBA00023136"/>
    </source>
</evidence>
<feature type="region of interest" description="Disordered" evidence="8">
    <location>
        <begin position="23"/>
        <end position="58"/>
    </location>
</feature>
<proteinExistence type="inferred from homology"/>
<evidence type="ECO:0000256" key="2">
    <source>
        <dbReference type="ARBA" id="ARBA00010735"/>
    </source>
</evidence>
<dbReference type="Pfam" id="PF03591">
    <property type="entry name" value="AzlC"/>
    <property type="match status" value="1"/>
</dbReference>
<feature type="transmembrane region" description="Helical" evidence="9">
    <location>
        <begin position="263"/>
        <end position="281"/>
    </location>
</feature>
<evidence type="ECO:0000256" key="9">
    <source>
        <dbReference type="SAM" id="Phobius"/>
    </source>
</evidence>
<dbReference type="EMBL" id="VDUY01000001">
    <property type="protein sequence ID" value="TXL68751.1"/>
    <property type="molecule type" value="Genomic_DNA"/>
</dbReference>
<dbReference type="PANTHER" id="PTHR34979">
    <property type="entry name" value="INNER MEMBRANE PROTEIN YGAZ"/>
    <property type="match status" value="1"/>
</dbReference>
<sequence length="291" mass="31346">MCCRCPRSSSCWARCSGWAPERAGASAAPRRPRRLGRRERGGVSRAGRRGPSPGVARLRRQHRRQAFRAVLPSAFGTGSWGLVTGIAMIQSGLTLPQALGMSLLVYSGTTQLAAMPLMAAGASQAMIALTAILTGLRFIVYSASVSRDIGRLPLRKRLLWGYLMSDSGMALYQMRRARETPPQRISLYMGYNLPVWFAWHLGSLAGIGLAAALPPDPRYAWLGILAMLVITVPMISSRPAIGAAAASAFVAVIGWHWPWRLGMFLAIVAGVAAALAIERFAGRPDPGVQPR</sequence>
<dbReference type="Proteomes" id="UP000321548">
    <property type="component" value="Unassembled WGS sequence"/>
</dbReference>